<name>A0A0H4J9X0_9PROT</name>
<feature type="transmembrane region" description="Helical" evidence="9">
    <location>
        <begin position="27"/>
        <end position="46"/>
    </location>
</feature>
<evidence type="ECO:0000313" key="11">
    <source>
        <dbReference type="EMBL" id="AKO65282.1"/>
    </source>
</evidence>
<evidence type="ECO:0000256" key="5">
    <source>
        <dbReference type="ARBA" id="ARBA00022692"/>
    </source>
</evidence>
<feature type="transmembrane region" description="Helical" evidence="9">
    <location>
        <begin position="182"/>
        <end position="207"/>
    </location>
</feature>
<keyword evidence="7" id="KW-0406">Ion transport</keyword>
<keyword evidence="8 9" id="KW-0472">Membrane</keyword>
<dbReference type="PANTHER" id="PTHR32507">
    <property type="entry name" value="NA(+)/H(+) ANTIPORTER 1"/>
    <property type="match status" value="1"/>
</dbReference>
<evidence type="ECO:0000256" key="3">
    <source>
        <dbReference type="ARBA" id="ARBA00022449"/>
    </source>
</evidence>
<organism evidence="11 12">
    <name type="scientific">Methylophilales bacterium MBRS-H7</name>
    <dbReference type="NCBI Taxonomy" id="1623450"/>
    <lineage>
        <taxon>Bacteria</taxon>
        <taxon>Pseudomonadati</taxon>
        <taxon>Pseudomonadota</taxon>
        <taxon>Betaproteobacteria</taxon>
        <taxon>Nitrosomonadales</taxon>
        <taxon>OM43 clade</taxon>
    </lineage>
</organism>
<evidence type="ECO:0000256" key="7">
    <source>
        <dbReference type="ARBA" id="ARBA00023065"/>
    </source>
</evidence>
<dbReference type="EMBL" id="CP011002">
    <property type="protein sequence ID" value="AKO65282.1"/>
    <property type="molecule type" value="Genomic_DNA"/>
</dbReference>
<feature type="transmembrane region" description="Helical" evidence="9">
    <location>
        <begin position="222"/>
        <end position="250"/>
    </location>
</feature>
<feature type="transmembrane region" description="Helical" evidence="9">
    <location>
        <begin position="117"/>
        <end position="137"/>
    </location>
</feature>
<feature type="transmembrane region" description="Helical" evidence="9">
    <location>
        <begin position="279"/>
        <end position="298"/>
    </location>
</feature>
<dbReference type="Proteomes" id="UP000066549">
    <property type="component" value="Chromosome"/>
</dbReference>
<feature type="transmembrane region" description="Helical" evidence="9">
    <location>
        <begin position="368"/>
        <end position="390"/>
    </location>
</feature>
<dbReference type="GO" id="GO:0015297">
    <property type="term" value="F:antiporter activity"/>
    <property type="evidence" value="ECO:0007669"/>
    <property type="project" value="UniProtKB-KW"/>
</dbReference>
<evidence type="ECO:0000313" key="12">
    <source>
        <dbReference type="Proteomes" id="UP000066549"/>
    </source>
</evidence>
<reference evidence="11 12" key="1">
    <citation type="submission" date="2015-03" db="EMBL/GenBank/DDBJ databases">
        <title>Comparative analysis of the OM43 clade including a novel species from Red Sea uncovers genomic and metabolic diversity among marine methylotrophs.</title>
        <authorList>
            <person name="Jimenez-Infante F."/>
            <person name="Ngugi D.K."/>
            <person name="Vinu M."/>
            <person name="Alam I."/>
            <person name="Kamau A."/>
            <person name="Blom J."/>
            <person name="Bajic V.B."/>
            <person name="Stingl U."/>
        </authorList>
    </citation>
    <scope>NUCLEOTIDE SEQUENCE [LARGE SCALE GENOMIC DNA]</scope>
    <source>
        <strain evidence="11 12">MBRSH7</strain>
    </source>
</reference>
<comment type="subcellular location">
    <subcellularLocation>
        <location evidence="1">Cell membrane</location>
        <topology evidence="1">Multi-pass membrane protein</topology>
    </subcellularLocation>
</comment>
<sequence>MYQIILAVGLLIFAAHALSFVFKKTLIPDVLILIIFGIVIGPVLHLVSSSDFGKIGQVITTIALVVILFESGCSLNFRVLMNSFKTSGFLTLASFIVTTIIVCLFSLSFLDLNFISSLMLGVILGGTSSAVVVPITNVLDIEPTTKTTLLLESAATDVLCILTLFSLVEFYEHGQAFNIIKFISSIGSSFVMAIVFGLFAGTMWLIIIDKIKNFPNTLTTTIAWLFIVYGLTEMFGYSGPIAALAFGLILTNYKSFSFINNFILAKHEIKPLTKTELDFYRELVFLLKIFFFIFLGIQFEIKEYNLLAFAIVLVFFIFILRIPMTKLLFKETNFTDKSYISMMAPKGLAAAVLASIPLTYNVPGSEQIIDIVSMVVVFSIILCAVLVMLFRFNFVKRLYQKVL</sequence>
<keyword evidence="2" id="KW-0813">Transport</keyword>
<accession>A0A0H4J9X0</accession>
<feature type="transmembrane region" description="Helical" evidence="9">
    <location>
        <begin position="343"/>
        <end position="362"/>
    </location>
</feature>
<dbReference type="PANTHER" id="PTHR32507:SF0">
    <property type="entry name" value="NA(+)_H(+) ANTIPORTER 2-RELATED"/>
    <property type="match status" value="1"/>
</dbReference>
<dbReference type="GO" id="GO:1902600">
    <property type="term" value="P:proton transmembrane transport"/>
    <property type="evidence" value="ECO:0007669"/>
    <property type="project" value="InterPro"/>
</dbReference>
<feature type="transmembrane region" description="Helical" evidence="9">
    <location>
        <begin position="58"/>
        <end position="77"/>
    </location>
</feature>
<feature type="transmembrane region" description="Helical" evidence="9">
    <location>
        <begin position="89"/>
        <end position="110"/>
    </location>
</feature>
<proteinExistence type="predicted"/>
<keyword evidence="12" id="KW-1185">Reference proteome</keyword>
<evidence type="ECO:0000256" key="4">
    <source>
        <dbReference type="ARBA" id="ARBA00022475"/>
    </source>
</evidence>
<dbReference type="InterPro" id="IPR006153">
    <property type="entry name" value="Cation/H_exchanger_TM"/>
</dbReference>
<keyword evidence="5 9" id="KW-0812">Transmembrane</keyword>
<gene>
    <name evidence="11" type="ORF">VI33_00470</name>
</gene>
<feature type="domain" description="Cation/H+ exchanger transmembrane" evidence="10">
    <location>
        <begin position="16"/>
        <end position="382"/>
    </location>
</feature>
<protein>
    <recommendedName>
        <fullName evidence="10">Cation/H+ exchanger transmembrane domain-containing protein</fullName>
    </recommendedName>
</protein>
<evidence type="ECO:0000256" key="1">
    <source>
        <dbReference type="ARBA" id="ARBA00004651"/>
    </source>
</evidence>
<keyword evidence="4" id="KW-1003">Cell membrane</keyword>
<dbReference type="AlphaFoldDB" id="A0A0H4J9X0"/>
<evidence type="ECO:0000259" key="10">
    <source>
        <dbReference type="Pfam" id="PF00999"/>
    </source>
</evidence>
<evidence type="ECO:0000256" key="9">
    <source>
        <dbReference type="SAM" id="Phobius"/>
    </source>
</evidence>
<dbReference type="Pfam" id="PF00999">
    <property type="entry name" value="Na_H_Exchanger"/>
    <property type="match status" value="1"/>
</dbReference>
<feature type="transmembrane region" description="Helical" evidence="9">
    <location>
        <begin position="149"/>
        <end position="170"/>
    </location>
</feature>
<dbReference type="GO" id="GO:0005886">
    <property type="term" value="C:plasma membrane"/>
    <property type="evidence" value="ECO:0007669"/>
    <property type="project" value="UniProtKB-SubCell"/>
</dbReference>
<feature type="transmembrane region" description="Helical" evidence="9">
    <location>
        <begin position="304"/>
        <end position="322"/>
    </location>
</feature>
<evidence type="ECO:0000256" key="6">
    <source>
        <dbReference type="ARBA" id="ARBA00022989"/>
    </source>
</evidence>
<evidence type="ECO:0000256" key="8">
    <source>
        <dbReference type="ARBA" id="ARBA00023136"/>
    </source>
</evidence>
<dbReference type="InterPro" id="IPR038770">
    <property type="entry name" value="Na+/solute_symporter_sf"/>
</dbReference>
<dbReference type="Gene3D" id="1.20.1530.20">
    <property type="match status" value="1"/>
</dbReference>
<keyword evidence="3" id="KW-0050">Antiport</keyword>
<evidence type="ECO:0000256" key="2">
    <source>
        <dbReference type="ARBA" id="ARBA00022448"/>
    </source>
</evidence>
<dbReference type="OrthoDB" id="597874at2"/>
<keyword evidence="6 9" id="KW-1133">Transmembrane helix</keyword>